<dbReference type="PROSITE" id="PS50164">
    <property type="entry name" value="GIY_YIG"/>
    <property type="match status" value="1"/>
</dbReference>
<dbReference type="InterPro" id="IPR050190">
    <property type="entry name" value="UPF0213_domain"/>
</dbReference>
<dbReference type="CDD" id="cd10449">
    <property type="entry name" value="GIY-YIG_SLX1_like"/>
    <property type="match status" value="1"/>
</dbReference>
<feature type="domain" description="GIY-YIG" evidence="2">
    <location>
        <begin position="4"/>
        <end position="75"/>
    </location>
</feature>
<accession>A0ABN1K1I6</accession>
<protein>
    <recommendedName>
        <fullName evidence="2">GIY-YIG domain-containing protein</fullName>
    </recommendedName>
</protein>
<comment type="similarity">
    <text evidence="1">Belongs to the UPF0213 family.</text>
</comment>
<dbReference type="PANTHER" id="PTHR34477">
    <property type="entry name" value="UPF0213 PROTEIN YHBQ"/>
    <property type="match status" value="1"/>
</dbReference>
<proteinExistence type="inferred from homology"/>
<dbReference type="InterPro" id="IPR035901">
    <property type="entry name" value="GIY-YIG_endonuc_sf"/>
</dbReference>
<comment type="caution">
    <text evidence="3">The sequence shown here is derived from an EMBL/GenBank/DDBJ whole genome shotgun (WGS) entry which is preliminary data.</text>
</comment>
<keyword evidence="4" id="KW-1185">Reference proteome</keyword>
<dbReference type="Proteomes" id="UP001500185">
    <property type="component" value="Unassembled WGS sequence"/>
</dbReference>
<dbReference type="Gene3D" id="3.40.1440.10">
    <property type="entry name" value="GIY-YIG endonuclease"/>
    <property type="match status" value="1"/>
</dbReference>
<evidence type="ECO:0000256" key="1">
    <source>
        <dbReference type="ARBA" id="ARBA00007435"/>
    </source>
</evidence>
<evidence type="ECO:0000259" key="2">
    <source>
        <dbReference type="PROSITE" id="PS50164"/>
    </source>
</evidence>
<organism evidence="3 4">
    <name type="scientific">Psychroflexus lacisalsi</name>
    <dbReference type="NCBI Taxonomy" id="503928"/>
    <lineage>
        <taxon>Bacteria</taxon>
        <taxon>Pseudomonadati</taxon>
        <taxon>Bacteroidota</taxon>
        <taxon>Flavobacteriia</taxon>
        <taxon>Flavobacteriales</taxon>
        <taxon>Flavobacteriaceae</taxon>
        <taxon>Psychroflexus</taxon>
    </lineage>
</organism>
<gene>
    <name evidence="3" type="ORF">GCM10009433_03000</name>
</gene>
<dbReference type="SUPFAM" id="SSF82771">
    <property type="entry name" value="GIY-YIG endonuclease"/>
    <property type="match status" value="1"/>
</dbReference>
<evidence type="ECO:0000313" key="3">
    <source>
        <dbReference type="EMBL" id="GAA0752164.1"/>
    </source>
</evidence>
<sequence>MDAMQYLVYILFSAKLNRFYTGFTTNIFQRLEFHKNAKSNKFTSNAKDWKLYLEIECNTKEQALAVEQHIKRMKS</sequence>
<dbReference type="EMBL" id="BAAAGG010000002">
    <property type="protein sequence ID" value="GAA0752164.1"/>
    <property type="molecule type" value="Genomic_DNA"/>
</dbReference>
<reference evidence="3 4" key="1">
    <citation type="journal article" date="2019" name="Int. J. Syst. Evol. Microbiol.">
        <title>The Global Catalogue of Microorganisms (GCM) 10K type strain sequencing project: providing services to taxonomists for standard genome sequencing and annotation.</title>
        <authorList>
            <consortium name="The Broad Institute Genomics Platform"/>
            <consortium name="The Broad Institute Genome Sequencing Center for Infectious Disease"/>
            <person name="Wu L."/>
            <person name="Ma J."/>
        </authorList>
    </citation>
    <scope>NUCLEOTIDE SEQUENCE [LARGE SCALE GENOMIC DNA]</scope>
    <source>
        <strain evidence="3 4">JCM 16231</strain>
    </source>
</reference>
<dbReference type="Pfam" id="PF01541">
    <property type="entry name" value="GIY-YIG"/>
    <property type="match status" value="1"/>
</dbReference>
<name>A0ABN1K1I6_9FLAO</name>
<evidence type="ECO:0000313" key="4">
    <source>
        <dbReference type="Proteomes" id="UP001500185"/>
    </source>
</evidence>
<dbReference type="InterPro" id="IPR000305">
    <property type="entry name" value="GIY-YIG_endonuc"/>
</dbReference>
<dbReference type="PANTHER" id="PTHR34477:SF1">
    <property type="entry name" value="UPF0213 PROTEIN YHBQ"/>
    <property type="match status" value="1"/>
</dbReference>